<name>A0A8T2YU53_POPDE</name>
<dbReference type="InterPro" id="IPR011990">
    <property type="entry name" value="TPR-like_helical_dom_sf"/>
</dbReference>
<evidence type="ECO:0000256" key="1">
    <source>
        <dbReference type="ARBA" id="ARBA00007626"/>
    </source>
</evidence>
<keyword evidence="4" id="KW-1185">Reference proteome</keyword>
<dbReference type="Proteomes" id="UP000807159">
    <property type="component" value="Chromosome 5"/>
</dbReference>
<comment type="similarity">
    <text evidence="1">Belongs to the PPR family. P subfamily.</text>
</comment>
<protein>
    <recommendedName>
        <fullName evidence="5">Pentatricopeptide repeat-containing protein</fullName>
    </recommendedName>
</protein>
<dbReference type="AlphaFoldDB" id="A0A8T2YU53"/>
<reference evidence="3" key="1">
    <citation type="journal article" date="2021" name="J. Hered.">
        <title>Genome Assembly of Salicaceae Populus deltoides (Eastern Cottonwood) I-69 Based on Nanopore Sequencing and Hi-C Technologies.</title>
        <authorList>
            <person name="Bai S."/>
            <person name="Wu H."/>
            <person name="Zhang J."/>
            <person name="Pan Z."/>
            <person name="Zhao W."/>
            <person name="Li Z."/>
            <person name="Tong C."/>
        </authorList>
    </citation>
    <scope>NUCLEOTIDE SEQUENCE</scope>
    <source>
        <tissue evidence="3">Leaf</tissue>
    </source>
</reference>
<evidence type="ECO:0008006" key="5">
    <source>
        <dbReference type="Google" id="ProtNLM"/>
    </source>
</evidence>
<evidence type="ECO:0000313" key="4">
    <source>
        <dbReference type="Proteomes" id="UP000807159"/>
    </source>
</evidence>
<evidence type="ECO:0000313" key="3">
    <source>
        <dbReference type="EMBL" id="KAH8508683.1"/>
    </source>
</evidence>
<accession>A0A8T2YU53</accession>
<keyword evidence="2" id="KW-0677">Repeat</keyword>
<evidence type="ECO:0000256" key="2">
    <source>
        <dbReference type="ARBA" id="ARBA00022737"/>
    </source>
</evidence>
<organism evidence="3 4">
    <name type="scientific">Populus deltoides</name>
    <name type="common">Eastern poplar</name>
    <name type="synonym">Eastern cottonwood</name>
    <dbReference type="NCBI Taxonomy" id="3696"/>
    <lineage>
        <taxon>Eukaryota</taxon>
        <taxon>Viridiplantae</taxon>
        <taxon>Streptophyta</taxon>
        <taxon>Embryophyta</taxon>
        <taxon>Tracheophyta</taxon>
        <taxon>Spermatophyta</taxon>
        <taxon>Magnoliopsida</taxon>
        <taxon>eudicotyledons</taxon>
        <taxon>Gunneridae</taxon>
        <taxon>Pentapetalae</taxon>
        <taxon>rosids</taxon>
        <taxon>fabids</taxon>
        <taxon>Malpighiales</taxon>
        <taxon>Salicaceae</taxon>
        <taxon>Saliceae</taxon>
        <taxon>Populus</taxon>
    </lineage>
</organism>
<dbReference type="GO" id="GO:0003729">
    <property type="term" value="F:mRNA binding"/>
    <property type="evidence" value="ECO:0007669"/>
    <property type="project" value="UniProtKB-ARBA"/>
</dbReference>
<dbReference type="GO" id="GO:0005739">
    <property type="term" value="C:mitochondrion"/>
    <property type="evidence" value="ECO:0007669"/>
    <property type="project" value="TreeGrafter"/>
</dbReference>
<proteinExistence type="inferred from homology"/>
<dbReference type="EMBL" id="JACEGQ020000005">
    <property type="protein sequence ID" value="KAH8508683.1"/>
    <property type="molecule type" value="Genomic_DNA"/>
</dbReference>
<dbReference type="PANTHER" id="PTHR45717">
    <property type="entry name" value="OS12G0527900 PROTEIN"/>
    <property type="match status" value="1"/>
</dbReference>
<dbReference type="PANTHER" id="PTHR45717:SF13">
    <property type="entry name" value="OS02G0796400 PROTEIN"/>
    <property type="match status" value="1"/>
</dbReference>
<dbReference type="Gene3D" id="1.25.40.10">
    <property type="entry name" value="Tetratricopeptide repeat domain"/>
    <property type="match status" value="3"/>
</dbReference>
<comment type="caution">
    <text evidence="3">The sequence shown here is derived from an EMBL/GenBank/DDBJ whole genome shotgun (WGS) entry which is preliminary data.</text>
</comment>
<dbReference type="Pfam" id="PF01535">
    <property type="entry name" value="PPR"/>
    <property type="match status" value="3"/>
</dbReference>
<sequence length="517" mass="58936">MAIRSLITNHLRNNSYCHKLQFEARNLFKSLLPISKASTKYKYIHSSSSSSRLETEILRLKSPSRVLQDWINNGNKVKLSQLNLISKQLLKSKRYKQALEILQWMENQNNFRITPGHHALMMESIVKVNGLNKAGEYFERIPGSGSKKAASLPLLHGYVKERDISKAESFMIKLSSSGLLVTPHPYNEMMKLYIALSQYEKVPLVIAEMKRNKLCRNVLSYNLWMGAFGEVFEVAKAEMVYKEMVSDENVEVGWSTLASLANVYIKAGFVDKALLVLKDAEMKLSTNGRLGYFFLITLYSSLKNKEGVLRLWEASKAVGGRIPCADYMCVISCLVKVGDLVAAEQVFAEWETNCFKYDIRVSNVLLGAYVRNGLMGKAESFHLHTVERGGCPNYKTWEILMEGWVKSQKMDKAIDAMKKGFSVLKVERCDWRPSHSILMAIAEHFEKHGNFEDANHYIKAVHGLGVATLPLYKLFLRMYLNAQRPAWDILKMMEKDRIEKDRIELDDETSALVALNS</sequence>
<dbReference type="InterPro" id="IPR002885">
    <property type="entry name" value="PPR_rpt"/>
</dbReference>
<gene>
    <name evidence="3" type="ORF">H0E87_010720</name>
</gene>